<accession>A0A5M6DP78</accession>
<comment type="caution">
    <text evidence="1">The sequence shown here is derived from an EMBL/GenBank/DDBJ whole genome shotgun (WGS) entry which is preliminary data.</text>
</comment>
<protein>
    <submittedName>
        <fullName evidence="1">Uncharacterized protein</fullName>
    </submittedName>
</protein>
<sequence>MTKITFVLFTSILLILSGCKQVDKLLTFNINRSQTITVPKVAIIPGLSILGPPVTISADTKEEFRRQNTAAELVKDVTLHKIVMNLESPANEDFGFLKEVELFLAADNLPEVSMAHLRDIPADAGRSLELTSNNVKLDKYLKAPSISLRIRGAADEPVLNDITVKVDLTFKVTADPL</sequence>
<gene>
    <name evidence="1" type="ORF">F0145_01215</name>
</gene>
<organism evidence="1 2">
    <name type="scientific">Adhaeribacter rhizoryzae</name>
    <dbReference type="NCBI Taxonomy" id="2607907"/>
    <lineage>
        <taxon>Bacteria</taxon>
        <taxon>Pseudomonadati</taxon>
        <taxon>Bacteroidota</taxon>
        <taxon>Cytophagia</taxon>
        <taxon>Cytophagales</taxon>
        <taxon>Hymenobacteraceae</taxon>
        <taxon>Adhaeribacter</taxon>
    </lineage>
</organism>
<name>A0A5M6DP78_9BACT</name>
<dbReference type="PROSITE" id="PS51257">
    <property type="entry name" value="PROKAR_LIPOPROTEIN"/>
    <property type="match status" value="1"/>
</dbReference>
<dbReference type="AlphaFoldDB" id="A0A5M6DP78"/>
<evidence type="ECO:0000313" key="2">
    <source>
        <dbReference type="Proteomes" id="UP000323426"/>
    </source>
</evidence>
<dbReference type="RefSeq" id="WP_150086239.1">
    <property type="nucleotide sequence ID" value="NZ_VWSF01000001.1"/>
</dbReference>
<proteinExistence type="predicted"/>
<dbReference type="EMBL" id="VWSF01000001">
    <property type="protein sequence ID" value="KAA5549243.1"/>
    <property type="molecule type" value="Genomic_DNA"/>
</dbReference>
<keyword evidence="2" id="KW-1185">Reference proteome</keyword>
<dbReference type="Proteomes" id="UP000323426">
    <property type="component" value="Unassembled WGS sequence"/>
</dbReference>
<evidence type="ECO:0000313" key="1">
    <source>
        <dbReference type="EMBL" id="KAA5549243.1"/>
    </source>
</evidence>
<reference evidence="1 2" key="1">
    <citation type="submission" date="2019-09" db="EMBL/GenBank/DDBJ databases">
        <title>Genome sequence and assembly of Adhaeribacter sp.</title>
        <authorList>
            <person name="Chhetri G."/>
        </authorList>
    </citation>
    <scope>NUCLEOTIDE SEQUENCE [LARGE SCALE GENOMIC DNA]</scope>
    <source>
        <strain evidence="1 2">DK36</strain>
    </source>
</reference>